<dbReference type="OrthoDB" id="9759819at2"/>
<gene>
    <name evidence="2" type="ORF">FF125_16615</name>
</gene>
<accession>A0A5B7TX93</accession>
<dbReference type="Pfam" id="PF04851">
    <property type="entry name" value="ResIII"/>
    <property type="match status" value="1"/>
</dbReference>
<reference evidence="2 3" key="1">
    <citation type="submission" date="2019-05" db="EMBL/GenBank/DDBJ databases">
        <title>Algicella ahnfeltiae gen. nov., sp. nov., a novel marine bacterium of the family Flavobacteriaceae isolated from a red alga.</title>
        <authorList>
            <person name="Nedashkovskaya O.I."/>
            <person name="Kukhlevskiy A.D."/>
            <person name="Kim S.-G."/>
            <person name="Zhukova N.V."/>
            <person name="Mikhailov V.V."/>
        </authorList>
    </citation>
    <scope>NUCLEOTIDE SEQUENCE [LARGE SCALE GENOMIC DNA]</scope>
    <source>
        <strain evidence="2 3">10Alg115</strain>
    </source>
</reference>
<protein>
    <recommendedName>
        <fullName evidence="1">Helicase/UvrB N-terminal domain-containing protein</fullName>
    </recommendedName>
</protein>
<dbReference type="GO" id="GO:0003677">
    <property type="term" value="F:DNA binding"/>
    <property type="evidence" value="ECO:0007669"/>
    <property type="project" value="InterPro"/>
</dbReference>
<dbReference type="GO" id="GO:0016787">
    <property type="term" value="F:hydrolase activity"/>
    <property type="evidence" value="ECO:0007669"/>
    <property type="project" value="InterPro"/>
</dbReference>
<dbReference type="EMBL" id="CP040749">
    <property type="protein sequence ID" value="QCX39983.1"/>
    <property type="molecule type" value="Genomic_DNA"/>
</dbReference>
<dbReference type="Proteomes" id="UP000306229">
    <property type="component" value="Chromosome"/>
</dbReference>
<dbReference type="GO" id="GO:0005524">
    <property type="term" value="F:ATP binding"/>
    <property type="evidence" value="ECO:0007669"/>
    <property type="project" value="InterPro"/>
</dbReference>
<dbReference type="AlphaFoldDB" id="A0A5B7TX93"/>
<dbReference type="KEGG" id="fbe:FF125_16615"/>
<keyword evidence="3" id="KW-1185">Reference proteome</keyword>
<dbReference type="InterPro" id="IPR027417">
    <property type="entry name" value="P-loop_NTPase"/>
</dbReference>
<evidence type="ECO:0000313" key="2">
    <source>
        <dbReference type="EMBL" id="QCX39983.1"/>
    </source>
</evidence>
<feature type="domain" description="Helicase/UvrB N-terminal" evidence="1">
    <location>
        <begin position="14"/>
        <end position="113"/>
    </location>
</feature>
<evidence type="ECO:0000313" key="3">
    <source>
        <dbReference type="Proteomes" id="UP000306229"/>
    </source>
</evidence>
<sequence length="134" mass="15749">MQTNLFKDLRFIYPWRNYQENFLINFSTHISDDHFHVIAPPGSGKTVLGLEIVKRIGKKTLVLAPTLTIRNQWEDRLQHFFTKEKNSERSHSILNHSLKLHSPPINHYIVSIKPLKIKKTILPILKPMVLKLLY</sequence>
<name>A0A5B7TX93_9FLAO</name>
<proteinExistence type="predicted"/>
<evidence type="ECO:0000259" key="1">
    <source>
        <dbReference type="Pfam" id="PF04851"/>
    </source>
</evidence>
<organism evidence="2 3">
    <name type="scientific">Aureibaculum algae</name>
    <dbReference type="NCBI Taxonomy" id="2584122"/>
    <lineage>
        <taxon>Bacteria</taxon>
        <taxon>Pseudomonadati</taxon>
        <taxon>Bacteroidota</taxon>
        <taxon>Flavobacteriia</taxon>
        <taxon>Flavobacteriales</taxon>
        <taxon>Flavobacteriaceae</taxon>
        <taxon>Aureibaculum</taxon>
    </lineage>
</organism>
<dbReference type="SUPFAM" id="SSF52540">
    <property type="entry name" value="P-loop containing nucleoside triphosphate hydrolases"/>
    <property type="match status" value="1"/>
</dbReference>
<dbReference type="InterPro" id="IPR006935">
    <property type="entry name" value="Helicase/UvrB_N"/>
</dbReference>
<dbReference type="Gene3D" id="3.40.50.300">
    <property type="entry name" value="P-loop containing nucleotide triphosphate hydrolases"/>
    <property type="match status" value="1"/>
</dbReference>